<organism evidence="3 4">
    <name type="scientific">Coilia grayii</name>
    <name type="common">Gray's grenadier anchovy</name>
    <dbReference type="NCBI Taxonomy" id="363190"/>
    <lineage>
        <taxon>Eukaryota</taxon>
        <taxon>Metazoa</taxon>
        <taxon>Chordata</taxon>
        <taxon>Craniata</taxon>
        <taxon>Vertebrata</taxon>
        <taxon>Euteleostomi</taxon>
        <taxon>Actinopterygii</taxon>
        <taxon>Neopterygii</taxon>
        <taxon>Teleostei</taxon>
        <taxon>Clupei</taxon>
        <taxon>Clupeiformes</taxon>
        <taxon>Clupeoidei</taxon>
        <taxon>Engraulidae</taxon>
        <taxon>Coilinae</taxon>
        <taxon>Coilia</taxon>
    </lineage>
</organism>
<gene>
    <name evidence="3" type="ORF">ACEWY4_007480</name>
</gene>
<feature type="coiled-coil region" evidence="1">
    <location>
        <begin position="557"/>
        <end position="636"/>
    </location>
</feature>
<keyword evidence="4" id="KW-1185">Reference proteome</keyword>
<feature type="compositionally biased region" description="Basic and acidic residues" evidence="2">
    <location>
        <begin position="456"/>
        <end position="481"/>
    </location>
</feature>
<feature type="coiled-coil region" evidence="1">
    <location>
        <begin position="184"/>
        <end position="246"/>
    </location>
</feature>
<dbReference type="EMBL" id="JBHFQA010000006">
    <property type="protein sequence ID" value="KAL2098273.1"/>
    <property type="molecule type" value="Genomic_DNA"/>
</dbReference>
<keyword evidence="1" id="KW-0175">Coiled coil</keyword>
<protein>
    <submittedName>
        <fullName evidence="3">Uncharacterized protein</fullName>
    </submittedName>
</protein>
<sequence length="735" mass="83538">MDIGKTMSLQLDLEQSRVFWGNLQAVSTNMVSMTDSVLASVKDIGDVTVSDHEDVSNQVKSLDVKCQEILRVMQQKTKDWLQYMDEAWQAKETETSFSHVTDVIIPASSDVQAFAMVEQMDCTNVGSTVEPEEMEVLIGALRHSCPLQLARAWRHLSRISPVLQQLCERASMAMEQSNLHQTQREQALEDRAKIQQELEQTEESLQDAMQQIGDLNTQTTILTTEMAALRQELTEVEQECSRLQKGNTALSATVTSTMASYAFLEQALGSETKKRQQSMHEVQEAREKAIGLEQALEASQQRVLELTEAFAQMESQAKAQTAQLGQLQTLEAELSRLNELNEFLELESKMTQEQMMQSNEMLCRQLQSLRERNLECEDLKQALSQLREERDSLEEKLDMERAMLLKQGEQMSQVANTTSTLHHQILLLTTVLEHTINAKAQAPESSTEDGSTSKTSTHEEKEESSSKTSDDTEVEHGHVDELGSTGSAFCRVTATTATNEKETTAVVTVVADLADMFTKFQTTFNQYERYRDAEQDHLRKAKALVEEHLRGETHRHQQEEQDLREQLQTQVDKKNAAVKQKDQDKKSLTKLSTDMNNIMEQTHNLKLENIELRNKEAELQQLLQQSRVEVQILREELTRAGSQSASSTKAMDERILLCKQVEKLKLSLAEVEESKSKILEKAKRHESVHKINQSKLVRELHLLDDMIETVRKTLSSMPHVVNNCVELQELMEYLG</sequence>
<feature type="coiled-coil region" evidence="1">
    <location>
        <begin position="275"/>
        <end position="403"/>
    </location>
</feature>
<comment type="caution">
    <text evidence="3">The sequence shown here is derived from an EMBL/GenBank/DDBJ whole genome shotgun (WGS) entry which is preliminary data.</text>
</comment>
<evidence type="ECO:0000313" key="4">
    <source>
        <dbReference type="Proteomes" id="UP001591681"/>
    </source>
</evidence>
<dbReference type="PANTHER" id="PTHR15347">
    <property type="entry name" value="SPERM-ASSOCIATED ANTIGEN 5"/>
    <property type="match status" value="1"/>
</dbReference>
<name>A0ABD1KGS0_9TELE</name>
<proteinExistence type="predicted"/>
<dbReference type="Proteomes" id="UP001591681">
    <property type="component" value="Unassembled WGS sequence"/>
</dbReference>
<dbReference type="AlphaFoldDB" id="A0ABD1KGS0"/>
<evidence type="ECO:0000256" key="2">
    <source>
        <dbReference type="SAM" id="MobiDB-lite"/>
    </source>
</evidence>
<feature type="region of interest" description="Disordered" evidence="2">
    <location>
        <begin position="440"/>
        <end position="483"/>
    </location>
</feature>
<accession>A0ABD1KGS0</accession>
<dbReference type="InterPro" id="IPR028728">
    <property type="entry name" value="Astrin"/>
</dbReference>
<evidence type="ECO:0000256" key="1">
    <source>
        <dbReference type="SAM" id="Coils"/>
    </source>
</evidence>
<dbReference type="PANTHER" id="PTHR15347:SF1">
    <property type="entry name" value="SPERM-ASSOCIATED ANTIGEN 5"/>
    <property type="match status" value="1"/>
</dbReference>
<evidence type="ECO:0000313" key="3">
    <source>
        <dbReference type="EMBL" id="KAL2098273.1"/>
    </source>
</evidence>
<reference evidence="3 4" key="1">
    <citation type="submission" date="2024-09" db="EMBL/GenBank/DDBJ databases">
        <title>A chromosome-level genome assembly of Gray's grenadier anchovy, Coilia grayii.</title>
        <authorList>
            <person name="Fu Z."/>
        </authorList>
    </citation>
    <scope>NUCLEOTIDE SEQUENCE [LARGE SCALE GENOMIC DNA]</scope>
    <source>
        <strain evidence="3">G4</strain>
        <tissue evidence="3">Muscle</tissue>
    </source>
</reference>